<comment type="similarity">
    <text evidence="3">Belongs to the SOWAH family.</text>
</comment>
<dbReference type="PANTHER" id="PTHR14491:SF7">
    <property type="entry name" value="SOSONDOWAH, ISOFORM G"/>
    <property type="match status" value="1"/>
</dbReference>
<gene>
    <name evidence="6" type="ORF">ElyMa_005635400</name>
</gene>
<evidence type="ECO:0000256" key="4">
    <source>
        <dbReference type="PROSITE-ProRule" id="PRU00023"/>
    </source>
</evidence>
<keyword evidence="1" id="KW-0677">Repeat</keyword>
<feature type="compositionally biased region" description="Basic and acidic residues" evidence="5">
    <location>
        <begin position="288"/>
        <end position="300"/>
    </location>
</feature>
<protein>
    <submittedName>
        <fullName evidence="6">Ankyrin repeat domain-containing protein SOWAHB</fullName>
    </submittedName>
</protein>
<dbReference type="SMART" id="SM00248">
    <property type="entry name" value="ANK"/>
    <property type="match status" value="1"/>
</dbReference>
<dbReference type="AlphaFoldDB" id="A0AAV4F8P7"/>
<feature type="repeat" description="ANK" evidence="4">
    <location>
        <begin position="159"/>
        <end position="181"/>
    </location>
</feature>
<accession>A0AAV4F8P7</accession>
<dbReference type="PROSITE" id="PS50088">
    <property type="entry name" value="ANK_REPEAT"/>
    <property type="match status" value="1"/>
</dbReference>
<feature type="region of interest" description="Disordered" evidence="5">
    <location>
        <begin position="81"/>
        <end position="119"/>
    </location>
</feature>
<comment type="caution">
    <text evidence="6">The sequence shown here is derived from an EMBL/GenBank/DDBJ whole genome shotgun (WGS) entry which is preliminary data.</text>
</comment>
<feature type="region of interest" description="Disordered" evidence="5">
    <location>
        <begin position="283"/>
        <end position="378"/>
    </location>
</feature>
<evidence type="ECO:0000313" key="6">
    <source>
        <dbReference type="EMBL" id="GFR69582.1"/>
    </source>
</evidence>
<evidence type="ECO:0000313" key="7">
    <source>
        <dbReference type="Proteomes" id="UP000762676"/>
    </source>
</evidence>
<dbReference type="PANTHER" id="PTHR14491">
    <property type="entry name" value="SOSONDOWAH, ISOFORM G"/>
    <property type="match status" value="1"/>
</dbReference>
<dbReference type="EMBL" id="BMAT01011268">
    <property type="protein sequence ID" value="GFR69582.1"/>
    <property type="molecule type" value="Genomic_DNA"/>
</dbReference>
<evidence type="ECO:0000256" key="1">
    <source>
        <dbReference type="ARBA" id="ARBA00022737"/>
    </source>
</evidence>
<feature type="compositionally biased region" description="Basic and acidic residues" evidence="5">
    <location>
        <begin position="14"/>
        <end position="29"/>
    </location>
</feature>
<evidence type="ECO:0000256" key="5">
    <source>
        <dbReference type="SAM" id="MobiDB-lite"/>
    </source>
</evidence>
<dbReference type="SUPFAM" id="SSF48403">
    <property type="entry name" value="Ankyrin repeat"/>
    <property type="match status" value="1"/>
</dbReference>
<proteinExistence type="inferred from homology"/>
<feature type="compositionally biased region" description="Basic and acidic residues" evidence="5">
    <location>
        <begin position="334"/>
        <end position="345"/>
    </location>
</feature>
<dbReference type="InterPro" id="IPR036770">
    <property type="entry name" value="Ankyrin_rpt-contain_sf"/>
</dbReference>
<dbReference type="Pfam" id="PF00023">
    <property type="entry name" value="Ank"/>
    <property type="match status" value="1"/>
</dbReference>
<dbReference type="Gene3D" id="1.25.40.20">
    <property type="entry name" value="Ankyrin repeat-containing domain"/>
    <property type="match status" value="1"/>
</dbReference>
<sequence>SDADSIDGGGMSRMKVDEAMEVRMRHTDRLQPSASSSIASLVSTDSQMSTTSATSGRTSTDDDNNMSVISVKDKIKNLNKITSETDLGRPARAENNQASHQKKWTRPPGDDEDDASHTSSASYVTLNAEQKEWMVVCSSAEYHEMNRLLSKNPGLAKLKGYTALHLAAIHGHEHIIELLVQTFRADANLRDYSGKKAKQYLKNSASSKAQLQRLPSFKMAGARTYKELLVSRRLGSDLHPIKSLDDSFIRSTSMRMSNRAKAISSLMQANSVVARQSLMRASWAGSNDDMREDSRERPSKSVESSPASGRKNGSDMDLMPPPSSGMLARHMRHSERAKSSSRDGLHVSPRNRAKNDENQNFPRVESDTELRNKQGSFV</sequence>
<evidence type="ECO:0000256" key="2">
    <source>
        <dbReference type="ARBA" id="ARBA00023043"/>
    </source>
</evidence>
<feature type="region of interest" description="Disordered" evidence="5">
    <location>
        <begin position="1"/>
        <end position="67"/>
    </location>
</feature>
<reference evidence="6 7" key="1">
    <citation type="journal article" date="2021" name="Elife">
        <title>Chloroplast acquisition without the gene transfer in kleptoplastic sea slugs, Plakobranchus ocellatus.</title>
        <authorList>
            <person name="Maeda T."/>
            <person name="Takahashi S."/>
            <person name="Yoshida T."/>
            <person name="Shimamura S."/>
            <person name="Takaki Y."/>
            <person name="Nagai Y."/>
            <person name="Toyoda A."/>
            <person name="Suzuki Y."/>
            <person name="Arimoto A."/>
            <person name="Ishii H."/>
            <person name="Satoh N."/>
            <person name="Nishiyama T."/>
            <person name="Hasebe M."/>
            <person name="Maruyama T."/>
            <person name="Minagawa J."/>
            <person name="Obokata J."/>
            <person name="Shigenobu S."/>
        </authorList>
    </citation>
    <scope>NUCLEOTIDE SEQUENCE [LARGE SCALE GENOMIC DNA]</scope>
</reference>
<dbReference type="PROSITE" id="PS50297">
    <property type="entry name" value="ANK_REP_REGION"/>
    <property type="match status" value="1"/>
</dbReference>
<name>A0AAV4F8P7_9GAST</name>
<keyword evidence="2 4" id="KW-0040">ANK repeat</keyword>
<evidence type="ECO:0000256" key="3">
    <source>
        <dbReference type="ARBA" id="ARBA00038122"/>
    </source>
</evidence>
<dbReference type="InterPro" id="IPR002110">
    <property type="entry name" value="Ankyrin_rpt"/>
</dbReference>
<organism evidence="6 7">
    <name type="scientific">Elysia marginata</name>
    <dbReference type="NCBI Taxonomy" id="1093978"/>
    <lineage>
        <taxon>Eukaryota</taxon>
        <taxon>Metazoa</taxon>
        <taxon>Spiralia</taxon>
        <taxon>Lophotrochozoa</taxon>
        <taxon>Mollusca</taxon>
        <taxon>Gastropoda</taxon>
        <taxon>Heterobranchia</taxon>
        <taxon>Euthyneura</taxon>
        <taxon>Panpulmonata</taxon>
        <taxon>Sacoglossa</taxon>
        <taxon>Placobranchoidea</taxon>
        <taxon>Plakobranchidae</taxon>
        <taxon>Elysia</taxon>
    </lineage>
</organism>
<dbReference type="Proteomes" id="UP000762676">
    <property type="component" value="Unassembled WGS sequence"/>
</dbReference>
<feature type="compositionally biased region" description="Low complexity" evidence="5">
    <location>
        <begin position="33"/>
        <end position="58"/>
    </location>
</feature>
<feature type="non-terminal residue" evidence="6">
    <location>
        <position position="1"/>
    </location>
</feature>
<keyword evidence="7" id="KW-1185">Reference proteome</keyword>